<protein>
    <submittedName>
        <fullName evidence="1">Uncharacterized protein</fullName>
    </submittedName>
</protein>
<organism evidence="1 2">
    <name type="scientific">Shimia gijangensis</name>
    <dbReference type="NCBI Taxonomy" id="1470563"/>
    <lineage>
        <taxon>Bacteria</taxon>
        <taxon>Pseudomonadati</taxon>
        <taxon>Pseudomonadota</taxon>
        <taxon>Alphaproteobacteria</taxon>
        <taxon>Rhodobacterales</taxon>
        <taxon>Roseobacteraceae</taxon>
    </lineage>
</organism>
<sequence length="78" mass="8434">MVGAFLAVAKGHVRLPRGLVQPEGMSFAIKSESDMENEALWVNLVALLPSAPRLIFKGDTDDQSAFVQLEHTLCVGPI</sequence>
<evidence type="ECO:0000313" key="2">
    <source>
        <dbReference type="Proteomes" id="UP000183982"/>
    </source>
</evidence>
<evidence type="ECO:0000313" key="1">
    <source>
        <dbReference type="EMBL" id="SHJ00780.1"/>
    </source>
</evidence>
<keyword evidence="2" id="KW-1185">Reference proteome</keyword>
<name>A0A1M6FT11_9RHOB</name>
<dbReference type="EMBL" id="FQZQ01000004">
    <property type="protein sequence ID" value="SHJ00780.1"/>
    <property type="molecule type" value="Genomic_DNA"/>
</dbReference>
<dbReference type="AlphaFoldDB" id="A0A1M6FT11"/>
<gene>
    <name evidence="1" type="ORF">SAMN05444000_104155</name>
</gene>
<dbReference type="STRING" id="1470563.SAMN05444000_104155"/>
<accession>A0A1M6FT11</accession>
<reference evidence="2" key="1">
    <citation type="submission" date="2016-11" db="EMBL/GenBank/DDBJ databases">
        <authorList>
            <person name="Varghese N."/>
            <person name="Submissions S."/>
        </authorList>
    </citation>
    <scope>NUCLEOTIDE SEQUENCE [LARGE SCALE GENOMIC DNA]</scope>
    <source>
        <strain evidence="2">DSM 100564</strain>
    </source>
</reference>
<dbReference type="Proteomes" id="UP000183982">
    <property type="component" value="Unassembled WGS sequence"/>
</dbReference>
<proteinExistence type="predicted"/>